<evidence type="ECO:0000313" key="1">
    <source>
        <dbReference type="EMBL" id="QJA65850.1"/>
    </source>
</evidence>
<proteinExistence type="predicted"/>
<accession>A0A6M3Y4C6</accession>
<sequence>MDFLENVRKTIIEEIFNELNELIIGIEGCKFEERLDGDKGCIVLDMNENQWQAFWAEKLI</sequence>
<name>A0A6M3Y4C6_9ZZZZ</name>
<organism evidence="2">
    <name type="scientific">viral metagenome</name>
    <dbReference type="NCBI Taxonomy" id="1070528"/>
    <lineage>
        <taxon>unclassified sequences</taxon>
        <taxon>metagenomes</taxon>
        <taxon>organismal metagenomes</taxon>
    </lineage>
</organism>
<gene>
    <name evidence="2" type="ORF">MM415A00125_0026</name>
    <name evidence="1" type="ORF">MM415B00372_0041</name>
</gene>
<dbReference type="AlphaFoldDB" id="A0A6M3Y4C6"/>
<evidence type="ECO:0000313" key="2">
    <source>
        <dbReference type="EMBL" id="QJI04933.1"/>
    </source>
</evidence>
<protein>
    <submittedName>
        <fullName evidence="2">Uncharacterized protein</fullName>
    </submittedName>
</protein>
<dbReference type="EMBL" id="MT145192">
    <property type="protein sequence ID" value="QJI04933.1"/>
    <property type="molecule type" value="Genomic_DNA"/>
</dbReference>
<dbReference type="EMBL" id="MT141545">
    <property type="protein sequence ID" value="QJA65850.1"/>
    <property type="molecule type" value="Genomic_DNA"/>
</dbReference>
<reference evidence="2" key="1">
    <citation type="submission" date="2020-03" db="EMBL/GenBank/DDBJ databases">
        <title>The deep terrestrial virosphere.</title>
        <authorList>
            <person name="Holmfeldt K."/>
            <person name="Nilsson E."/>
            <person name="Simone D."/>
            <person name="Lopez-Fernandez M."/>
            <person name="Wu X."/>
            <person name="de Brujin I."/>
            <person name="Lundin D."/>
            <person name="Andersson A."/>
            <person name="Bertilsson S."/>
            <person name="Dopson M."/>
        </authorList>
    </citation>
    <scope>NUCLEOTIDE SEQUENCE</scope>
    <source>
        <strain evidence="2">MM415A00125</strain>
        <strain evidence="1">MM415B00372</strain>
    </source>
</reference>